<organism evidence="1 2">
    <name type="scientific">Thalassiosira pseudonana</name>
    <name type="common">Marine diatom</name>
    <name type="synonym">Cyclotella nana</name>
    <dbReference type="NCBI Taxonomy" id="35128"/>
    <lineage>
        <taxon>Eukaryota</taxon>
        <taxon>Sar</taxon>
        <taxon>Stramenopiles</taxon>
        <taxon>Ochrophyta</taxon>
        <taxon>Bacillariophyta</taxon>
        <taxon>Coscinodiscophyceae</taxon>
        <taxon>Thalassiosirophycidae</taxon>
        <taxon>Thalassiosirales</taxon>
        <taxon>Thalassiosiraceae</taxon>
        <taxon>Thalassiosira</taxon>
    </lineage>
</organism>
<protein>
    <submittedName>
        <fullName evidence="1">Uncharacterized protein</fullName>
    </submittedName>
</protein>
<proteinExistence type="predicted"/>
<dbReference type="AlphaFoldDB" id="B8CAG6"/>
<dbReference type="eggNOG" id="ENOG502QZ1N">
    <property type="taxonomic scope" value="Eukaryota"/>
</dbReference>
<keyword evidence="2" id="KW-1185">Reference proteome</keyword>
<dbReference type="EMBL" id="CM000647">
    <property type="protein sequence ID" value="EED89505.1"/>
    <property type="molecule type" value="Genomic_DNA"/>
</dbReference>
<dbReference type="PaxDb" id="35128-Thaps24511"/>
<accession>B8CAG6</accession>
<dbReference type="Proteomes" id="UP000001449">
    <property type="component" value="Chromosome 12"/>
</dbReference>
<dbReference type="RefSeq" id="XP_002293044.1">
    <property type="nucleotide sequence ID" value="XM_002293008.1"/>
</dbReference>
<dbReference type="GeneID" id="7445846"/>
<dbReference type="OMA" id="PANVHAG"/>
<dbReference type="InParanoid" id="B8CAG6"/>
<reference evidence="1 2" key="2">
    <citation type="journal article" date="2008" name="Nature">
        <title>The Phaeodactylum genome reveals the evolutionary history of diatom genomes.</title>
        <authorList>
            <person name="Bowler C."/>
            <person name="Allen A.E."/>
            <person name="Badger J.H."/>
            <person name="Grimwood J."/>
            <person name="Jabbari K."/>
            <person name="Kuo A."/>
            <person name="Maheswari U."/>
            <person name="Martens C."/>
            <person name="Maumus F."/>
            <person name="Otillar R.P."/>
            <person name="Rayko E."/>
            <person name="Salamov A."/>
            <person name="Vandepoele K."/>
            <person name="Beszteri B."/>
            <person name="Gruber A."/>
            <person name="Heijde M."/>
            <person name="Katinka M."/>
            <person name="Mock T."/>
            <person name="Valentin K."/>
            <person name="Verret F."/>
            <person name="Berges J.A."/>
            <person name="Brownlee C."/>
            <person name="Cadoret J.P."/>
            <person name="Chiovitti A."/>
            <person name="Choi C.J."/>
            <person name="Coesel S."/>
            <person name="De Martino A."/>
            <person name="Detter J.C."/>
            <person name="Durkin C."/>
            <person name="Falciatore A."/>
            <person name="Fournet J."/>
            <person name="Haruta M."/>
            <person name="Huysman M.J."/>
            <person name="Jenkins B.D."/>
            <person name="Jiroutova K."/>
            <person name="Jorgensen R.E."/>
            <person name="Joubert Y."/>
            <person name="Kaplan A."/>
            <person name="Kroger N."/>
            <person name="Kroth P.G."/>
            <person name="La Roche J."/>
            <person name="Lindquist E."/>
            <person name="Lommer M."/>
            <person name="Martin-Jezequel V."/>
            <person name="Lopez P.J."/>
            <person name="Lucas S."/>
            <person name="Mangogna M."/>
            <person name="McGinnis K."/>
            <person name="Medlin L.K."/>
            <person name="Montsant A."/>
            <person name="Oudot-Le Secq M.P."/>
            <person name="Napoli C."/>
            <person name="Obornik M."/>
            <person name="Parker M.S."/>
            <person name="Petit J.L."/>
            <person name="Porcel B.M."/>
            <person name="Poulsen N."/>
            <person name="Robison M."/>
            <person name="Rychlewski L."/>
            <person name="Rynearson T.A."/>
            <person name="Schmutz J."/>
            <person name="Shapiro H."/>
            <person name="Siaut M."/>
            <person name="Stanley M."/>
            <person name="Sussman M.R."/>
            <person name="Taylor A.R."/>
            <person name="Vardi A."/>
            <person name="von Dassow P."/>
            <person name="Vyverman W."/>
            <person name="Willis A."/>
            <person name="Wyrwicz L.S."/>
            <person name="Rokhsar D.S."/>
            <person name="Weissenbach J."/>
            <person name="Armbrust E.V."/>
            <person name="Green B.R."/>
            <person name="Van de Peer Y."/>
            <person name="Grigoriev I.V."/>
        </authorList>
    </citation>
    <scope>NUCLEOTIDE SEQUENCE [LARGE SCALE GENOMIC DNA]</scope>
    <source>
        <strain evidence="1 2">CCMP1335</strain>
    </source>
</reference>
<reference evidence="1 2" key="1">
    <citation type="journal article" date="2004" name="Science">
        <title>The genome of the diatom Thalassiosira pseudonana: ecology, evolution, and metabolism.</title>
        <authorList>
            <person name="Armbrust E.V."/>
            <person name="Berges J.A."/>
            <person name="Bowler C."/>
            <person name="Green B.R."/>
            <person name="Martinez D."/>
            <person name="Putnam N.H."/>
            <person name="Zhou S."/>
            <person name="Allen A.E."/>
            <person name="Apt K.E."/>
            <person name="Bechner M."/>
            <person name="Brzezinski M.A."/>
            <person name="Chaal B.K."/>
            <person name="Chiovitti A."/>
            <person name="Davis A.K."/>
            <person name="Demarest M.S."/>
            <person name="Detter J.C."/>
            <person name="Glavina T."/>
            <person name="Goodstein D."/>
            <person name="Hadi M.Z."/>
            <person name="Hellsten U."/>
            <person name="Hildebrand M."/>
            <person name="Jenkins B.D."/>
            <person name="Jurka J."/>
            <person name="Kapitonov V.V."/>
            <person name="Kroger N."/>
            <person name="Lau W.W."/>
            <person name="Lane T.W."/>
            <person name="Larimer F.W."/>
            <person name="Lippmeier J.C."/>
            <person name="Lucas S."/>
            <person name="Medina M."/>
            <person name="Montsant A."/>
            <person name="Obornik M."/>
            <person name="Parker M.S."/>
            <person name="Palenik B."/>
            <person name="Pazour G.J."/>
            <person name="Richardson P.M."/>
            <person name="Rynearson T.A."/>
            <person name="Saito M.A."/>
            <person name="Schwartz D.C."/>
            <person name="Thamatrakoln K."/>
            <person name="Valentin K."/>
            <person name="Vardi A."/>
            <person name="Wilkerson F.P."/>
            <person name="Rokhsar D.S."/>
        </authorList>
    </citation>
    <scope>NUCLEOTIDE SEQUENCE [LARGE SCALE GENOMIC DNA]</scope>
    <source>
        <strain evidence="1 2">CCMP1335</strain>
    </source>
</reference>
<evidence type="ECO:0000313" key="2">
    <source>
        <dbReference type="Proteomes" id="UP000001449"/>
    </source>
</evidence>
<dbReference type="KEGG" id="tps:THAPSDRAFT_24511"/>
<name>B8CAG6_THAPS</name>
<sequence length="180" mass="18159">MGCTSSTAAYPGNKRVAKPAYQPSPNDYTQVNSTTAVCTAHFVTCPGGNALRLEGKPNRSDGGAVGGGGTAGGSQFISVTLPSGVHSGDIIHVRAPDGRLNAITVPNGMGPGSTFTVEFSDDTPPPPAEEDLTPGVYVPTVMAEPEVMETSSSSNAAYVPGANGEVVASATTGPYVPAYK</sequence>
<dbReference type="HOGENOM" id="CLU_1499242_0_0_1"/>
<evidence type="ECO:0000313" key="1">
    <source>
        <dbReference type="EMBL" id="EED89505.1"/>
    </source>
</evidence>
<gene>
    <name evidence="1" type="ORF">THAPSDRAFT_24511</name>
</gene>